<proteinExistence type="predicted"/>
<evidence type="ECO:0000313" key="2">
    <source>
        <dbReference type="Proteomes" id="UP001210865"/>
    </source>
</evidence>
<dbReference type="RefSeq" id="WP_270076190.1">
    <property type="nucleotide sequence ID" value="NZ_CP115174.1"/>
</dbReference>
<organism evidence="1 2">
    <name type="scientific">Sphingomonas abietis</name>
    <dbReference type="NCBI Taxonomy" id="3012344"/>
    <lineage>
        <taxon>Bacteria</taxon>
        <taxon>Pseudomonadati</taxon>
        <taxon>Pseudomonadota</taxon>
        <taxon>Alphaproteobacteria</taxon>
        <taxon>Sphingomonadales</taxon>
        <taxon>Sphingomonadaceae</taxon>
        <taxon>Sphingomonas</taxon>
    </lineage>
</organism>
<evidence type="ECO:0000313" key="1">
    <source>
        <dbReference type="EMBL" id="WBO21541.1"/>
    </source>
</evidence>
<accession>A0ABY7NM41</accession>
<dbReference type="Proteomes" id="UP001210865">
    <property type="component" value="Chromosome"/>
</dbReference>
<protein>
    <submittedName>
        <fullName evidence="1">Uncharacterized protein</fullName>
    </submittedName>
</protein>
<keyword evidence="2" id="KW-1185">Reference proteome</keyword>
<sequence>MKPSGAADEIQEHNVFVPIHRLAELFSVIDGQLWSPADAAGLRARLADYLATNAISARATPDEAYVAAHHVN</sequence>
<name>A0ABY7NM41_9SPHN</name>
<dbReference type="EMBL" id="CP115174">
    <property type="protein sequence ID" value="WBO21541.1"/>
    <property type="molecule type" value="Genomic_DNA"/>
</dbReference>
<reference evidence="1 2" key="1">
    <citation type="submission" date="2022-12" db="EMBL/GenBank/DDBJ databases">
        <title>Sphingomonas abieness sp. nov., an endophytic bacterium isolated from Abies koreana.</title>
        <authorList>
            <person name="Jiang L."/>
            <person name="Lee J."/>
        </authorList>
    </citation>
    <scope>NUCLEOTIDE SEQUENCE [LARGE SCALE GENOMIC DNA]</scope>
    <source>
        <strain evidence="2">PAMB 00755</strain>
    </source>
</reference>
<gene>
    <name evidence="1" type="ORF">PBT88_15335</name>
</gene>